<dbReference type="PANTHER" id="PTHR47691:SF3">
    <property type="entry name" value="HTH-TYPE TRANSCRIPTIONAL REGULATOR RV0890C-RELATED"/>
    <property type="match status" value="1"/>
</dbReference>
<name>A0A5N0VL35_9PSEU</name>
<dbReference type="InterPro" id="IPR016032">
    <property type="entry name" value="Sig_transdc_resp-reg_C-effctor"/>
</dbReference>
<dbReference type="GO" id="GO:0043531">
    <property type="term" value="F:ADP binding"/>
    <property type="evidence" value="ECO:0007669"/>
    <property type="project" value="InterPro"/>
</dbReference>
<dbReference type="CDD" id="cd00093">
    <property type="entry name" value="HTH_XRE"/>
    <property type="match status" value="1"/>
</dbReference>
<keyword evidence="3" id="KW-0802">TPR repeat</keyword>
<comment type="caution">
    <text evidence="7">The sequence shown here is derived from an EMBL/GenBank/DDBJ whole genome shotgun (WGS) entry which is preliminary data.</text>
</comment>
<feature type="DNA-binding region" description="OmpR/PhoB-type" evidence="4">
    <location>
        <begin position="77"/>
        <end position="181"/>
    </location>
</feature>
<dbReference type="InterPro" id="IPR011990">
    <property type="entry name" value="TPR-like_helical_dom_sf"/>
</dbReference>
<dbReference type="PROSITE" id="PS50005">
    <property type="entry name" value="TPR"/>
    <property type="match status" value="2"/>
</dbReference>
<comment type="similarity">
    <text evidence="1">Belongs to the AfsR/DnrI/RedD regulatory family.</text>
</comment>
<dbReference type="AlphaFoldDB" id="A0A5N0VL35"/>
<gene>
    <name evidence="7" type="ORF">FPZ12_001510</name>
</gene>
<dbReference type="SMART" id="SM00530">
    <property type="entry name" value="HTH_XRE"/>
    <property type="match status" value="1"/>
</dbReference>
<feature type="domain" description="HTH cro/C1-type" evidence="5">
    <location>
        <begin position="13"/>
        <end position="68"/>
    </location>
</feature>
<dbReference type="Gene3D" id="3.40.50.300">
    <property type="entry name" value="P-loop containing nucleotide triphosphate hydrolases"/>
    <property type="match status" value="1"/>
</dbReference>
<dbReference type="OrthoDB" id="4507225at2"/>
<dbReference type="InterPro" id="IPR001867">
    <property type="entry name" value="OmpR/PhoB-type_DNA-bd"/>
</dbReference>
<dbReference type="PANTHER" id="PTHR47691">
    <property type="entry name" value="REGULATOR-RELATED"/>
    <property type="match status" value="1"/>
</dbReference>
<dbReference type="SMART" id="SM01043">
    <property type="entry name" value="BTAD"/>
    <property type="match status" value="1"/>
</dbReference>
<dbReference type="Pfam" id="PF13424">
    <property type="entry name" value="TPR_12"/>
    <property type="match status" value="3"/>
</dbReference>
<keyword evidence="8" id="KW-1185">Reference proteome</keyword>
<dbReference type="GO" id="GO:0006355">
    <property type="term" value="P:regulation of DNA-templated transcription"/>
    <property type="evidence" value="ECO:0007669"/>
    <property type="project" value="InterPro"/>
</dbReference>
<proteinExistence type="inferred from homology"/>
<dbReference type="InterPro" id="IPR001387">
    <property type="entry name" value="Cro/C1-type_HTH"/>
</dbReference>
<dbReference type="Pfam" id="PF03704">
    <property type="entry name" value="BTAD"/>
    <property type="match status" value="1"/>
</dbReference>
<dbReference type="SUPFAM" id="SSF48452">
    <property type="entry name" value="TPR-like"/>
    <property type="match status" value="3"/>
</dbReference>
<evidence type="ECO:0000313" key="7">
    <source>
        <dbReference type="EMBL" id="KAA9166896.1"/>
    </source>
</evidence>
<dbReference type="InterPro" id="IPR036388">
    <property type="entry name" value="WH-like_DNA-bd_sf"/>
</dbReference>
<dbReference type="InterPro" id="IPR027417">
    <property type="entry name" value="P-loop_NTPase"/>
</dbReference>
<dbReference type="PRINTS" id="PR00364">
    <property type="entry name" value="DISEASERSIST"/>
</dbReference>
<dbReference type="RefSeq" id="WP_144746460.1">
    <property type="nucleotide sequence ID" value="NZ_VMNW02000001.1"/>
</dbReference>
<dbReference type="EMBL" id="VMNW02000001">
    <property type="protein sequence ID" value="KAA9166896.1"/>
    <property type="molecule type" value="Genomic_DNA"/>
</dbReference>
<protein>
    <submittedName>
        <fullName evidence="7">Tetratricopeptide repeat protein</fullName>
    </submittedName>
</protein>
<reference evidence="7" key="1">
    <citation type="submission" date="2019-09" db="EMBL/GenBank/DDBJ databases">
        <authorList>
            <person name="Teo W.F.A."/>
            <person name="Duangmal K."/>
        </authorList>
    </citation>
    <scope>NUCLEOTIDE SEQUENCE [LARGE SCALE GENOMIC DNA]</scope>
    <source>
        <strain evidence="7">K81G1</strain>
    </source>
</reference>
<evidence type="ECO:0000313" key="8">
    <source>
        <dbReference type="Proteomes" id="UP000319769"/>
    </source>
</evidence>
<evidence type="ECO:0000256" key="3">
    <source>
        <dbReference type="PROSITE-ProRule" id="PRU00339"/>
    </source>
</evidence>
<feature type="repeat" description="TPR" evidence="3">
    <location>
        <begin position="916"/>
        <end position="949"/>
    </location>
</feature>
<dbReference type="Pfam" id="PF00486">
    <property type="entry name" value="Trans_reg_C"/>
    <property type="match status" value="1"/>
</dbReference>
<dbReference type="SUPFAM" id="SSF47413">
    <property type="entry name" value="lambda repressor-like DNA-binding domains"/>
    <property type="match status" value="1"/>
</dbReference>
<dbReference type="GO" id="GO:0003677">
    <property type="term" value="F:DNA binding"/>
    <property type="evidence" value="ECO:0007669"/>
    <property type="project" value="UniProtKB-UniRule"/>
</dbReference>
<dbReference type="Gene3D" id="1.10.10.10">
    <property type="entry name" value="Winged helix-like DNA-binding domain superfamily/Winged helix DNA-binding domain"/>
    <property type="match status" value="2"/>
</dbReference>
<dbReference type="Proteomes" id="UP000319769">
    <property type="component" value="Unassembled WGS sequence"/>
</dbReference>
<dbReference type="Gene3D" id="1.10.260.40">
    <property type="entry name" value="lambda repressor-like DNA-binding domains"/>
    <property type="match status" value="1"/>
</dbReference>
<dbReference type="SMART" id="SM00862">
    <property type="entry name" value="Trans_reg_C"/>
    <property type="match status" value="1"/>
</dbReference>
<dbReference type="Pfam" id="PF13560">
    <property type="entry name" value="HTH_31"/>
    <property type="match status" value="1"/>
</dbReference>
<dbReference type="PROSITE" id="PS51755">
    <property type="entry name" value="OMPR_PHOB"/>
    <property type="match status" value="1"/>
</dbReference>
<dbReference type="InterPro" id="IPR019734">
    <property type="entry name" value="TPR_rpt"/>
</dbReference>
<organism evidence="7 8">
    <name type="scientific">Amycolatopsis acidicola</name>
    <dbReference type="NCBI Taxonomy" id="2596893"/>
    <lineage>
        <taxon>Bacteria</taxon>
        <taxon>Bacillati</taxon>
        <taxon>Actinomycetota</taxon>
        <taxon>Actinomycetes</taxon>
        <taxon>Pseudonocardiales</taxon>
        <taxon>Pseudonocardiaceae</taxon>
        <taxon>Amycolatopsis</taxon>
    </lineage>
</organism>
<evidence type="ECO:0000259" key="5">
    <source>
        <dbReference type="PROSITE" id="PS50943"/>
    </source>
</evidence>
<dbReference type="CDD" id="cd15831">
    <property type="entry name" value="BTAD"/>
    <property type="match status" value="1"/>
</dbReference>
<sequence>MADGSRGRLGGLVQNFRRRAGLTQREVAELAGLSVAGLRDVEQGRVVRPRASTLRKLGDVLGLSRVELGELMREAGGDHGAAGGLRVEVLGPLRVSVDGAVVDPGSETQRVLLGLLALSPNVPVVRDALVEAVWGASPAYGTVDLLQSRVSRLRRRLQAGTGDGEGSQPLIASRGGYQLTVADGQHDLLVFRRLVSRARQVRDEAELTEACGLFAEAVGLWRGDPLEGLSALQSHPTVVALGREYRAVVVEYAAAASDLGRYQEVLPLLQRVAEADPLHEAVHAGLMIALAGSGQQAAALDVFDTLRRRLVGELGADPGPELVAAYQRVLRQEVNRPEFAPVSAHRQLPPDIADFSGREDELRQVLDGVSGAGRGTAVNLALIEGMGGVGKTRLAIHAAHQLLAEGRYRDCQLYVDLWGHADQPPADPSAALASFLRLLGVPGDQIPPSLDERATLYRDRLYGKNALVVLDNAASEDQVLPLLPADSANLVLITSRRALALDGARTLPLEVFTPAEGRDLLVRVVGAKRVEAEPDAARRVVELCGRLPLAVALAARRLQSRPAWTVEDLAARLAEAGDRLSELAAGSRRLRAVFELSYQALSEDERRMFRLLGLHPGDDFTADSAAALAELTPLQARHLLDRLVDENLATVVTRNRFRLHNLLREYARSVVRDEEPEEQRRAGITRVLDFYLHTTAYATFRLQPHPWTKDLVGTEPKHRPELANRDEARHWLDAERACLLAAVSLAAGQGWPTHAWQLTRSLRAYLNLYGYSNDHDWVRTHEAALSAAIAAGDKAGEAHTRNDLASAYLNQGRATDAREHLYRALDFHREVGDGTLEAITLGLLGVVCYRLGQFSEALHHFRQGVAVSAARPYLEGQMYGYIGSVLSTLGYHEKAAENFERGLVLSRQAHNPDGEAGILAGLGELHGRQGRYPEAIDQLKQSLSLATQHDLAPKIAYARHRLGNVYRVLGRFDDALAHLSEALRIVRTVSGPETESELVIDLGVANRDIGGLSAAYDLLDQGLRLAINRGERYQRARALNELAELHRSAARAELAQNHWRRAQALFEELETPEAGRIREFTGDASHWDATGADSVA</sequence>
<dbReference type="Gene3D" id="1.25.40.10">
    <property type="entry name" value="Tetratricopeptide repeat domain"/>
    <property type="match status" value="3"/>
</dbReference>
<dbReference type="GO" id="GO:0000160">
    <property type="term" value="P:phosphorelay signal transduction system"/>
    <property type="evidence" value="ECO:0007669"/>
    <property type="project" value="InterPro"/>
</dbReference>
<dbReference type="SUPFAM" id="SSF46894">
    <property type="entry name" value="C-terminal effector domain of the bipartite response regulators"/>
    <property type="match status" value="1"/>
</dbReference>
<evidence type="ECO:0000256" key="2">
    <source>
        <dbReference type="ARBA" id="ARBA00023125"/>
    </source>
</evidence>
<dbReference type="SMART" id="SM00028">
    <property type="entry name" value="TPR"/>
    <property type="match status" value="6"/>
</dbReference>
<feature type="domain" description="OmpR/PhoB-type" evidence="6">
    <location>
        <begin position="77"/>
        <end position="181"/>
    </location>
</feature>
<evidence type="ECO:0000259" key="6">
    <source>
        <dbReference type="PROSITE" id="PS51755"/>
    </source>
</evidence>
<evidence type="ECO:0000256" key="4">
    <source>
        <dbReference type="PROSITE-ProRule" id="PRU01091"/>
    </source>
</evidence>
<dbReference type="InterPro" id="IPR010982">
    <property type="entry name" value="Lambda_DNA-bd_dom_sf"/>
</dbReference>
<dbReference type="PROSITE" id="PS50943">
    <property type="entry name" value="HTH_CROC1"/>
    <property type="match status" value="1"/>
</dbReference>
<keyword evidence="2 4" id="KW-0238">DNA-binding</keyword>
<dbReference type="InterPro" id="IPR005158">
    <property type="entry name" value="BTAD"/>
</dbReference>
<accession>A0A5N0VL35</accession>
<dbReference type="SUPFAM" id="SSF52540">
    <property type="entry name" value="P-loop containing nucleoside triphosphate hydrolases"/>
    <property type="match status" value="1"/>
</dbReference>
<evidence type="ECO:0000256" key="1">
    <source>
        <dbReference type="ARBA" id="ARBA00005820"/>
    </source>
</evidence>
<feature type="repeat" description="TPR" evidence="3">
    <location>
        <begin position="956"/>
        <end position="989"/>
    </location>
</feature>